<dbReference type="EMBL" id="RBIM01000001">
    <property type="protein sequence ID" value="RKR03992.1"/>
    <property type="molecule type" value="Genomic_DNA"/>
</dbReference>
<reference evidence="2 3" key="1">
    <citation type="submission" date="2018-10" db="EMBL/GenBank/DDBJ databases">
        <title>Genomic Encyclopedia of Type Strains, Phase IV (KMG-IV): sequencing the most valuable type-strain genomes for metagenomic binning, comparative biology and taxonomic classification.</title>
        <authorList>
            <person name="Goeker M."/>
        </authorList>
    </citation>
    <scope>NUCLEOTIDE SEQUENCE [LARGE SCALE GENOMIC DNA]</scope>
    <source>
        <strain evidence="2 3">DSM 4734</strain>
    </source>
</reference>
<evidence type="ECO:0000259" key="1">
    <source>
        <dbReference type="Pfam" id="PF04993"/>
    </source>
</evidence>
<protein>
    <submittedName>
        <fullName evidence="2">TfoX-like protein</fullName>
    </submittedName>
</protein>
<feature type="domain" description="TfoX N-terminal" evidence="1">
    <location>
        <begin position="23"/>
        <end position="102"/>
    </location>
</feature>
<comment type="caution">
    <text evidence="2">The sequence shown here is derived from an EMBL/GenBank/DDBJ whole genome shotgun (WGS) entry which is preliminary data.</text>
</comment>
<name>A0A495DM43_9PROT</name>
<sequence length="110" mass="11987">MAYDPDLVDRMEAALVALGQRPERRRMFGGIALMIGGNMSFGTSRDELHVRVGPDQYVAALAKPGAREMDLTGRVMTGWVTVDGPSDLDDEALSAWAKMTTDFVTTLPVK</sequence>
<dbReference type="InterPro" id="IPR007076">
    <property type="entry name" value="TfoX_N"/>
</dbReference>
<organism evidence="2 3">
    <name type="scientific">Maricaulis maris</name>
    <dbReference type="NCBI Taxonomy" id="74318"/>
    <lineage>
        <taxon>Bacteria</taxon>
        <taxon>Pseudomonadati</taxon>
        <taxon>Pseudomonadota</taxon>
        <taxon>Alphaproteobacteria</taxon>
        <taxon>Maricaulales</taxon>
        <taxon>Maricaulaceae</taxon>
        <taxon>Maricaulis</taxon>
    </lineage>
</organism>
<dbReference type="AlphaFoldDB" id="A0A495DM43"/>
<dbReference type="Pfam" id="PF04993">
    <property type="entry name" value="TfoX_N"/>
    <property type="match status" value="1"/>
</dbReference>
<accession>A0A495DM43</accession>
<dbReference type="OrthoDB" id="214902at2"/>
<gene>
    <name evidence="2" type="ORF">C7435_0435</name>
</gene>
<evidence type="ECO:0000313" key="2">
    <source>
        <dbReference type="EMBL" id="RKR03992.1"/>
    </source>
</evidence>
<evidence type="ECO:0000313" key="3">
    <source>
        <dbReference type="Proteomes" id="UP000273675"/>
    </source>
</evidence>
<dbReference type="Proteomes" id="UP000273675">
    <property type="component" value="Unassembled WGS sequence"/>
</dbReference>
<proteinExistence type="predicted"/>
<dbReference type="SUPFAM" id="SSF159894">
    <property type="entry name" value="YgaC/TfoX-N like"/>
    <property type="match status" value="1"/>
</dbReference>
<dbReference type="RefSeq" id="WP_075188879.1">
    <property type="nucleotide sequence ID" value="NZ_RBIM01000001.1"/>
</dbReference>
<dbReference type="Gene3D" id="3.30.1460.30">
    <property type="entry name" value="YgaC/TfoX-N like chaperone"/>
    <property type="match status" value="1"/>
</dbReference>